<dbReference type="Pfam" id="PF00512">
    <property type="entry name" value="HisKA"/>
    <property type="match status" value="1"/>
</dbReference>
<dbReference type="Pfam" id="PF02518">
    <property type="entry name" value="HATPase_c"/>
    <property type="match status" value="1"/>
</dbReference>
<dbReference type="GO" id="GO:0071555">
    <property type="term" value="P:cell wall organization"/>
    <property type="evidence" value="ECO:0007669"/>
    <property type="project" value="InterPro"/>
</dbReference>
<dbReference type="InterPro" id="IPR004358">
    <property type="entry name" value="Sig_transdc_His_kin-like_C"/>
</dbReference>
<dbReference type="GO" id="GO:0000155">
    <property type="term" value="F:phosphorelay sensor kinase activity"/>
    <property type="evidence" value="ECO:0007669"/>
    <property type="project" value="InterPro"/>
</dbReference>
<evidence type="ECO:0000313" key="17">
    <source>
        <dbReference type="Proteomes" id="UP000007523"/>
    </source>
</evidence>
<evidence type="ECO:0000256" key="6">
    <source>
        <dbReference type="ARBA" id="ARBA00022679"/>
    </source>
</evidence>
<dbReference type="Gene3D" id="1.10.287.130">
    <property type="match status" value="1"/>
</dbReference>
<gene>
    <name evidence="16" type="ORF">PM3016_4523</name>
</gene>
<evidence type="ECO:0000256" key="7">
    <source>
        <dbReference type="ARBA" id="ARBA00022692"/>
    </source>
</evidence>
<dbReference type="CDD" id="cd00082">
    <property type="entry name" value="HisKA"/>
    <property type="match status" value="1"/>
</dbReference>
<keyword evidence="10" id="KW-0067">ATP-binding</keyword>
<evidence type="ECO:0000256" key="3">
    <source>
        <dbReference type="ARBA" id="ARBA00012438"/>
    </source>
</evidence>
<evidence type="ECO:0000256" key="10">
    <source>
        <dbReference type="ARBA" id="ARBA00022840"/>
    </source>
</evidence>
<keyword evidence="5" id="KW-0597">Phosphoprotein</keyword>
<feature type="transmembrane region" description="Helical" evidence="14">
    <location>
        <begin position="165"/>
        <end position="189"/>
    </location>
</feature>
<evidence type="ECO:0000256" key="1">
    <source>
        <dbReference type="ARBA" id="ARBA00000085"/>
    </source>
</evidence>
<keyword evidence="13 14" id="KW-0472">Membrane</keyword>
<keyword evidence="11 14" id="KW-1133">Transmembrane helix</keyword>
<dbReference type="SUPFAM" id="SSF55874">
    <property type="entry name" value="ATPase domain of HSP90 chaperone/DNA topoisomerase II/histidine kinase"/>
    <property type="match status" value="1"/>
</dbReference>
<feature type="domain" description="Histidine kinase" evidence="15">
    <location>
        <begin position="250"/>
        <end position="453"/>
    </location>
</feature>
<dbReference type="PANTHER" id="PTHR43065:SF46">
    <property type="entry name" value="C4-DICARBOXYLATE TRANSPORT SENSOR PROTEIN DCTB"/>
    <property type="match status" value="1"/>
</dbReference>
<dbReference type="PANTHER" id="PTHR43065">
    <property type="entry name" value="SENSOR HISTIDINE KINASE"/>
    <property type="match status" value="1"/>
</dbReference>
<reference evidence="16 17" key="1">
    <citation type="journal article" date="2012" name="J. Bacteriol.">
        <title>Complete Genome Sequence of Paenibacillus mucilaginosus 3016, a Bacterium Functional as Microbial Fertilizer.</title>
        <authorList>
            <person name="Ma M."/>
            <person name="Wang Z."/>
            <person name="Li L."/>
            <person name="Jiang X."/>
            <person name="Guan D."/>
            <person name="Cao F."/>
            <person name="Chen H."/>
            <person name="Wang X."/>
            <person name="Shen D."/>
            <person name="Du B."/>
            <person name="Li J."/>
        </authorList>
    </citation>
    <scope>NUCLEOTIDE SEQUENCE [LARGE SCALE GENOMIC DNA]</scope>
    <source>
        <strain evidence="16 17">3016</strain>
    </source>
</reference>
<feature type="transmembrane region" description="Helical" evidence="14">
    <location>
        <begin position="136"/>
        <end position="153"/>
    </location>
</feature>
<feature type="transmembrane region" description="Helical" evidence="14">
    <location>
        <begin position="73"/>
        <end position="93"/>
    </location>
</feature>
<evidence type="ECO:0000256" key="12">
    <source>
        <dbReference type="ARBA" id="ARBA00023012"/>
    </source>
</evidence>
<feature type="transmembrane region" description="Helical" evidence="14">
    <location>
        <begin position="105"/>
        <end position="130"/>
    </location>
</feature>
<dbReference type="Pfam" id="PF07694">
    <property type="entry name" value="5TM-5TMR_LYT"/>
    <property type="match status" value="1"/>
</dbReference>
<dbReference type="HOGENOM" id="CLU_000445_89_1_9"/>
<dbReference type="Proteomes" id="UP000007523">
    <property type="component" value="Chromosome"/>
</dbReference>
<evidence type="ECO:0000313" key="16">
    <source>
        <dbReference type="EMBL" id="AFC31284.1"/>
    </source>
</evidence>
<evidence type="ECO:0000256" key="14">
    <source>
        <dbReference type="SAM" id="Phobius"/>
    </source>
</evidence>
<dbReference type="SMART" id="SM00388">
    <property type="entry name" value="HisKA"/>
    <property type="match status" value="1"/>
</dbReference>
<dbReference type="AlphaFoldDB" id="H6NB29"/>
<dbReference type="KEGG" id="pmq:PM3016_4523"/>
<keyword evidence="9 16" id="KW-0418">Kinase</keyword>
<comment type="subcellular location">
    <subcellularLocation>
        <location evidence="2">Cell membrane</location>
        <topology evidence="2">Multi-pass membrane protein</topology>
    </subcellularLocation>
</comment>
<feature type="transmembrane region" description="Helical" evidence="14">
    <location>
        <begin position="195"/>
        <end position="219"/>
    </location>
</feature>
<dbReference type="SUPFAM" id="SSF47384">
    <property type="entry name" value="Homodimeric domain of signal transducing histidine kinase"/>
    <property type="match status" value="1"/>
</dbReference>
<keyword evidence="7 14" id="KW-0812">Transmembrane</keyword>
<dbReference type="EC" id="2.7.13.3" evidence="3"/>
<evidence type="ECO:0000256" key="13">
    <source>
        <dbReference type="ARBA" id="ARBA00023136"/>
    </source>
</evidence>
<dbReference type="InterPro" id="IPR036890">
    <property type="entry name" value="HATPase_C_sf"/>
</dbReference>
<dbReference type="InterPro" id="IPR003594">
    <property type="entry name" value="HATPase_dom"/>
</dbReference>
<dbReference type="InterPro" id="IPR036097">
    <property type="entry name" value="HisK_dim/P_sf"/>
</dbReference>
<keyword evidence="17" id="KW-1185">Reference proteome</keyword>
<keyword evidence="6" id="KW-0808">Transferase</keyword>
<evidence type="ECO:0000256" key="11">
    <source>
        <dbReference type="ARBA" id="ARBA00022989"/>
    </source>
</evidence>
<comment type="catalytic activity">
    <reaction evidence="1">
        <text>ATP + protein L-histidine = ADP + protein N-phospho-L-histidine.</text>
        <dbReference type="EC" id="2.7.13.3"/>
    </reaction>
</comment>
<dbReference type="GO" id="GO:0005886">
    <property type="term" value="C:plasma membrane"/>
    <property type="evidence" value="ECO:0007669"/>
    <property type="project" value="UniProtKB-SubCell"/>
</dbReference>
<evidence type="ECO:0000259" key="15">
    <source>
        <dbReference type="PROSITE" id="PS50109"/>
    </source>
</evidence>
<dbReference type="Gene3D" id="3.30.565.10">
    <property type="entry name" value="Histidine kinase-like ATPase, C-terminal domain"/>
    <property type="match status" value="1"/>
</dbReference>
<keyword evidence="12" id="KW-0902">Two-component regulatory system</keyword>
<evidence type="ECO:0000256" key="9">
    <source>
        <dbReference type="ARBA" id="ARBA00022777"/>
    </source>
</evidence>
<organism evidence="16 17">
    <name type="scientific">Paenibacillus mucilaginosus 3016</name>
    <dbReference type="NCBI Taxonomy" id="1116391"/>
    <lineage>
        <taxon>Bacteria</taxon>
        <taxon>Bacillati</taxon>
        <taxon>Bacillota</taxon>
        <taxon>Bacilli</taxon>
        <taxon>Bacillales</taxon>
        <taxon>Paenibacillaceae</taxon>
        <taxon>Paenibacillus</taxon>
    </lineage>
</organism>
<dbReference type="GO" id="GO:0005524">
    <property type="term" value="F:ATP binding"/>
    <property type="evidence" value="ECO:0007669"/>
    <property type="project" value="UniProtKB-KW"/>
</dbReference>
<evidence type="ECO:0000256" key="4">
    <source>
        <dbReference type="ARBA" id="ARBA00022475"/>
    </source>
</evidence>
<sequence length="462" mass="51062">MKNKNGYHASAARVDQDLIDFPNGMVYSESTFCHKGMPVLTEKLLLHLLMILAPILGYGFYQDHLRASRSPYLYGVLLGISSLVCMAFPFYYLGFYWDLRNIPMVIAFLYAGQGPGFITMGAILLMRTVIGGDQLLFGYVNCLLSGGFLYLMSRSFLGLSSRKRVNIVVLISLWPMLVSLLMLVIHLSIQPVKESLALLPLSNIVMFGFIYIVAAWIGAKLNETMLEHRQMKEKIRRAEKLNTLSDLAASIVHEVRNPLTVVKGFMQLSQRRAEDAPNYVPLILEELNRAESILNDFLSFARPELKKLESLDLSRMLDHTAVLLTPLGLKAGVMVTADIEEGIVLTTDKSLLQQAIVNLMKNAVEATASGGQVSLQLKREGGEARIHIADTGAGMNEAQLKRLGTPYYSTKDRGTGLGTSIALRTIETLGGSLSYESKVHVGTRVTIRFPLAAKTPNPPLPE</sequence>
<dbReference type="EMBL" id="CP003235">
    <property type="protein sequence ID" value="AFC31284.1"/>
    <property type="molecule type" value="Genomic_DNA"/>
</dbReference>
<feature type="transmembrane region" description="Helical" evidence="14">
    <location>
        <begin position="44"/>
        <end position="61"/>
    </location>
</feature>
<protein>
    <recommendedName>
        <fullName evidence="3">histidine kinase</fullName>
        <ecNumber evidence="3">2.7.13.3</ecNumber>
    </recommendedName>
</protein>
<dbReference type="PROSITE" id="PS50109">
    <property type="entry name" value="HIS_KIN"/>
    <property type="match status" value="1"/>
</dbReference>
<dbReference type="InterPro" id="IPR005467">
    <property type="entry name" value="His_kinase_dom"/>
</dbReference>
<accession>H6NB29</accession>
<dbReference type="InterPro" id="IPR011620">
    <property type="entry name" value="Sig_transdc_His_kinase_LytS_TM"/>
</dbReference>
<keyword evidence="4" id="KW-1003">Cell membrane</keyword>
<proteinExistence type="predicted"/>
<evidence type="ECO:0000256" key="2">
    <source>
        <dbReference type="ARBA" id="ARBA00004651"/>
    </source>
</evidence>
<dbReference type="SMART" id="SM00387">
    <property type="entry name" value="HATPase_c"/>
    <property type="match status" value="1"/>
</dbReference>
<dbReference type="PRINTS" id="PR00344">
    <property type="entry name" value="BCTRLSENSOR"/>
</dbReference>
<dbReference type="STRING" id="1116391.PM3016_4523"/>
<evidence type="ECO:0000256" key="8">
    <source>
        <dbReference type="ARBA" id="ARBA00022741"/>
    </source>
</evidence>
<keyword evidence="8" id="KW-0547">Nucleotide-binding</keyword>
<evidence type="ECO:0000256" key="5">
    <source>
        <dbReference type="ARBA" id="ARBA00022553"/>
    </source>
</evidence>
<dbReference type="InterPro" id="IPR003661">
    <property type="entry name" value="HisK_dim/P_dom"/>
</dbReference>
<name>H6NB29_9BACL</name>